<dbReference type="Proteomes" id="UP000222564">
    <property type="component" value="Unassembled WGS sequence"/>
</dbReference>
<dbReference type="EMBL" id="AWQQ01000027">
    <property type="protein sequence ID" value="PHJ39267.1"/>
    <property type="molecule type" value="Genomic_DNA"/>
</dbReference>
<sequence>MITDLNSYRHKQKLAHINELVKHLTAVRADIRRLKMEECQLRNTIRELAQELDWPE</sequence>
<proteinExistence type="predicted"/>
<gene>
    <name evidence="1" type="ORF">P378_04745</name>
</gene>
<organism evidence="1 2">
    <name type="scientific">Desulforamulus profundi</name>
    <dbReference type="NCBI Taxonomy" id="1383067"/>
    <lineage>
        <taxon>Bacteria</taxon>
        <taxon>Bacillati</taxon>
        <taxon>Bacillota</taxon>
        <taxon>Clostridia</taxon>
        <taxon>Eubacteriales</taxon>
        <taxon>Peptococcaceae</taxon>
        <taxon>Desulforamulus</taxon>
    </lineage>
</organism>
<comment type="caution">
    <text evidence="1">The sequence shown here is derived from an EMBL/GenBank/DDBJ whole genome shotgun (WGS) entry which is preliminary data.</text>
</comment>
<dbReference type="AlphaFoldDB" id="A0A2C6MA83"/>
<accession>A0A2C6MA83</accession>
<reference evidence="1 2" key="1">
    <citation type="submission" date="2013-09" db="EMBL/GenBank/DDBJ databases">
        <title>Biodegradation of hydrocarbons in the deep terrestrial subsurface : characterization of a microbial consortium composed of two Desulfotomaculum species originating from a deep geological formation.</title>
        <authorList>
            <person name="Aullo T."/>
            <person name="Berlendis S."/>
            <person name="Lascourreges J.-F."/>
            <person name="Dessort D."/>
            <person name="Saint-Laurent S."/>
            <person name="Schraauwers B."/>
            <person name="Mas J."/>
            <person name="Magot M."/>
            <person name="Ranchou-Peyruse A."/>
        </authorList>
    </citation>
    <scope>NUCLEOTIDE SEQUENCE [LARGE SCALE GENOMIC DNA]</scope>
    <source>
        <strain evidence="1 2">Bs107</strain>
    </source>
</reference>
<dbReference type="RefSeq" id="WP_180260980.1">
    <property type="nucleotide sequence ID" value="NZ_AWQQ01000027.1"/>
</dbReference>
<name>A0A2C6MA83_9FIRM</name>
<evidence type="ECO:0000313" key="1">
    <source>
        <dbReference type="EMBL" id="PHJ39267.1"/>
    </source>
</evidence>
<keyword evidence="2" id="KW-1185">Reference proteome</keyword>
<protein>
    <submittedName>
        <fullName evidence="1">Uncharacterized protein</fullName>
    </submittedName>
</protein>
<evidence type="ECO:0000313" key="2">
    <source>
        <dbReference type="Proteomes" id="UP000222564"/>
    </source>
</evidence>